<evidence type="ECO:0000313" key="6">
    <source>
        <dbReference type="EMBL" id="KAK7464240.1"/>
    </source>
</evidence>
<name>A0ABR1JQI9_9AGAR</name>
<dbReference type="EMBL" id="JBANRG010000008">
    <property type="protein sequence ID" value="KAK7464240.1"/>
    <property type="molecule type" value="Genomic_DNA"/>
</dbReference>
<evidence type="ECO:0000256" key="1">
    <source>
        <dbReference type="ARBA" id="ARBA00006484"/>
    </source>
</evidence>
<evidence type="ECO:0000256" key="2">
    <source>
        <dbReference type="ARBA" id="ARBA00022857"/>
    </source>
</evidence>
<dbReference type="PANTHER" id="PTHR43976:SF16">
    <property type="entry name" value="SHORT-CHAIN DEHYDROGENASE_REDUCTASE FAMILY PROTEIN"/>
    <property type="match status" value="1"/>
</dbReference>
<keyword evidence="2" id="KW-0521">NADP</keyword>
<dbReference type="InterPro" id="IPR051911">
    <property type="entry name" value="SDR_oxidoreductase"/>
</dbReference>
<dbReference type="PANTHER" id="PTHR43976">
    <property type="entry name" value="SHORT CHAIN DEHYDROGENASE"/>
    <property type="match status" value="1"/>
</dbReference>
<keyword evidence="5" id="KW-0472">Membrane</keyword>
<evidence type="ECO:0000256" key="4">
    <source>
        <dbReference type="RuleBase" id="RU000363"/>
    </source>
</evidence>
<gene>
    <name evidence="6" type="ORF">VKT23_006406</name>
</gene>
<dbReference type="SUPFAM" id="SSF51735">
    <property type="entry name" value="NAD(P)-binding Rossmann-fold domains"/>
    <property type="match status" value="1"/>
</dbReference>
<evidence type="ECO:0000313" key="7">
    <source>
        <dbReference type="Proteomes" id="UP001498398"/>
    </source>
</evidence>
<evidence type="ECO:0000256" key="3">
    <source>
        <dbReference type="ARBA" id="ARBA00023002"/>
    </source>
</evidence>
<keyword evidence="7" id="KW-1185">Reference proteome</keyword>
<comment type="caution">
    <text evidence="6">The sequence shown here is derived from an EMBL/GenBank/DDBJ whole genome shotgun (WGS) entry which is preliminary data.</text>
</comment>
<dbReference type="PROSITE" id="PS00061">
    <property type="entry name" value="ADH_SHORT"/>
    <property type="match status" value="1"/>
</dbReference>
<protein>
    <recommendedName>
        <fullName evidence="8">NAD(P)-binding protein</fullName>
    </recommendedName>
</protein>
<dbReference type="InterPro" id="IPR020904">
    <property type="entry name" value="Sc_DH/Rdtase_CS"/>
</dbReference>
<keyword evidence="5" id="KW-0812">Transmembrane</keyword>
<feature type="transmembrane region" description="Helical" evidence="5">
    <location>
        <begin position="131"/>
        <end position="150"/>
    </location>
</feature>
<accession>A0ABR1JQI9</accession>
<evidence type="ECO:0000256" key="5">
    <source>
        <dbReference type="SAM" id="Phobius"/>
    </source>
</evidence>
<organism evidence="6 7">
    <name type="scientific">Marasmiellus scandens</name>
    <dbReference type="NCBI Taxonomy" id="2682957"/>
    <lineage>
        <taxon>Eukaryota</taxon>
        <taxon>Fungi</taxon>
        <taxon>Dikarya</taxon>
        <taxon>Basidiomycota</taxon>
        <taxon>Agaricomycotina</taxon>
        <taxon>Agaricomycetes</taxon>
        <taxon>Agaricomycetidae</taxon>
        <taxon>Agaricales</taxon>
        <taxon>Marasmiineae</taxon>
        <taxon>Omphalotaceae</taxon>
        <taxon>Marasmiellus</taxon>
    </lineage>
</organism>
<comment type="similarity">
    <text evidence="1 4">Belongs to the short-chain dehydrogenases/reductases (SDR) family.</text>
</comment>
<reference evidence="6 7" key="1">
    <citation type="submission" date="2024-01" db="EMBL/GenBank/DDBJ databases">
        <title>A draft genome for the cacao thread blight pathogen Marasmiellus scandens.</title>
        <authorList>
            <person name="Baruah I.K."/>
            <person name="Leung J."/>
            <person name="Bukari Y."/>
            <person name="Amoako-Attah I."/>
            <person name="Meinhardt L.W."/>
            <person name="Bailey B.A."/>
            <person name="Cohen S.P."/>
        </authorList>
    </citation>
    <scope>NUCLEOTIDE SEQUENCE [LARGE SCALE GENOMIC DNA]</scope>
    <source>
        <strain evidence="6 7">GH-19</strain>
    </source>
</reference>
<sequence length="286" mass="30869">MSSQLVWVITGTSSGFGREIALEALARGDKVIATARGKSVQKLDDLKAKGADTLELDVTAPLGTLKEVAQKAAEIHGRVDVVVNNAGYCQIGMLEETTEEETFAQFNTNLFGGLNVARAFLPHMRPRRTGMLVWLGSLAGWTAVPIGGLYSGTKAAMRRFSDALGEELKPLGIRSICIDPGEFRTAFLNEGHATAYTARISDYGEMAKQITDRLTVVNNNQPGDPIKAVQIIVDVVRGEGVAKDKPFPKSLQLGSDCYQVAKASAEESLKTLEIWKDVSCSADHKD</sequence>
<dbReference type="Proteomes" id="UP001498398">
    <property type="component" value="Unassembled WGS sequence"/>
</dbReference>
<dbReference type="PRINTS" id="PR00080">
    <property type="entry name" value="SDRFAMILY"/>
</dbReference>
<evidence type="ECO:0008006" key="8">
    <source>
        <dbReference type="Google" id="ProtNLM"/>
    </source>
</evidence>
<dbReference type="InterPro" id="IPR036291">
    <property type="entry name" value="NAD(P)-bd_dom_sf"/>
</dbReference>
<dbReference type="CDD" id="cd05374">
    <property type="entry name" value="17beta-HSD-like_SDR_c"/>
    <property type="match status" value="1"/>
</dbReference>
<dbReference type="PRINTS" id="PR00081">
    <property type="entry name" value="GDHRDH"/>
</dbReference>
<keyword evidence="3" id="KW-0560">Oxidoreductase</keyword>
<proteinExistence type="inferred from homology"/>
<dbReference type="Pfam" id="PF00106">
    <property type="entry name" value="adh_short"/>
    <property type="match status" value="1"/>
</dbReference>
<dbReference type="Gene3D" id="3.40.50.720">
    <property type="entry name" value="NAD(P)-binding Rossmann-like Domain"/>
    <property type="match status" value="1"/>
</dbReference>
<dbReference type="InterPro" id="IPR002347">
    <property type="entry name" value="SDR_fam"/>
</dbReference>
<keyword evidence="5" id="KW-1133">Transmembrane helix</keyword>